<accession>A0A7D4BL38</accession>
<dbReference type="InterPro" id="IPR046342">
    <property type="entry name" value="CBS_dom_sf"/>
</dbReference>
<dbReference type="InterPro" id="IPR000644">
    <property type="entry name" value="CBS_dom"/>
</dbReference>
<evidence type="ECO:0000256" key="6">
    <source>
        <dbReference type="ARBA" id="ARBA00023136"/>
    </source>
</evidence>
<keyword evidence="2" id="KW-0813">Transport</keyword>
<evidence type="ECO:0000256" key="7">
    <source>
        <dbReference type="ARBA" id="ARBA00023173"/>
    </source>
</evidence>
<dbReference type="GO" id="GO:0005254">
    <property type="term" value="F:chloride channel activity"/>
    <property type="evidence" value="ECO:0007669"/>
    <property type="project" value="UniProtKB-KW"/>
</dbReference>
<dbReference type="GO" id="GO:0034707">
    <property type="term" value="C:chloride channel complex"/>
    <property type="evidence" value="ECO:0007669"/>
    <property type="project" value="UniProtKB-KW"/>
</dbReference>
<dbReference type="PANTHER" id="PTHR43427:SF6">
    <property type="entry name" value="CHLORIDE CHANNEL PROTEIN CLC-E"/>
    <property type="match status" value="1"/>
</dbReference>
<evidence type="ECO:0000256" key="10">
    <source>
        <dbReference type="PROSITE-ProRule" id="PRU00703"/>
    </source>
</evidence>
<feature type="transmembrane region" description="Helical" evidence="11">
    <location>
        <begin position="21"/>
        <end position="42"/>
    </location>
</feature>
<dbReference type="PANTHER" id="PTHR43427">
    <property type="entry name" value="CHLORIDE CHANNEL PROTEIN CLC-E"/>
    <property type="match status" value="1"/>
</dbReference>
<dbReference type="Pfam" id="PF00571">
    <property type="entry name" value="CBS"/>
    <property type="match status" value="2"/>
</dbReference>
<keyword evidence="8" id="KW-0868">Chloride</keyword>
<comment type="subcellular location">
    <subcellularLocation>
        <location evidence="1">Membrane</location>
        <topology evidence="1">Multi-pass membrane protein</topology>
    </subcellularLocation>
</comment>
<feature type="domain" description="CBS" evidence="12">
    <location>
        <begin position="466"/>
        <end position="525"/>
    </location>
</feature>
<feature type="transmembrane region" description="Helical" evidence="11">
    <location>
        <begin position="271"/>
        <end position="289"/>
    </location>
</feature>
<dbReference type="SUPFAM" id="SSF81340">
    <property type="entry name" value="Clc chloride channel"/>
    <property type="match status" value="1"/>
</dbReference>
<evidence type="ECO:0000256" key="2">
    <source>
        <dbReference type="ARBA" id="ARBA00022448"/>
    </source>
</evidence>
<evidence type="ECO:0000256" key="5">
    <source>
        <dbReference type="ARBA" id="ARBA00023065"/>
    </source>
</evidence>
<evidence type="ECO:0000256" key="1">
    <source>
        <dbReference type="ARBA" id="ARBA00004141"/>
    </source>
</evidence>
<evidence type="ECO:0000256" key="4">
    <source>
        <dbReference type="ARBA" id="ARBA00022989"/>
    </source>
</evidence>
<keyword evidence="10" id="KW-0129">CBS domain</keyword>
<dbReference type="Pfam" id="PF00654">
    <property type="entry name" value="Voltage_CLC"/>
    <property type="match status" value="1"/>
</dbReference>
<gene>
    <name evidence="13" type="ORF">FHG85_10625</name>
</gene>
<keyword evidence="7" id="KW-0869">Chloride channel</keyword>
<dbReference type="Gene3D" id="1.10.3080.10">
    <property type="entry name" value="Clc chloride channel"/>
    <property type="match status" value="1"/>
</dbReference>
<protein>
    <submittedName>
        <fullName evidence="13">Chloride channel protein</fullName>
    </submittedName>
</protein>
<dbReference type="AlphaFoldDB" id="A0A7D4BL38"/>
<keyword evidence="14" id="KW-1185">Reference proteome</keyword>
<feature type="transmembrane region" description="Helical" evidence="11">
    <location>
        <begin position="320"/>
        <end position="343"/>
    </location>
</feature>
<evidence type="ECO:0000313" key="14">
    <source>
        <dbReference type="Proteomes" id="UP000500961"/>
    </source>
</evidence>
<evidence type="ECO:0000313" key="13">
    <source>
        <dbReference type="EMBL" id="QKG80699.1"/>
    </source>
</evidence>
<dbReference type="PRINTS" id="PR00762">
    <property type="entry name" value="CLCHANNEL"/>
</dbReference>
<feature type="transmembrane region" description="Helical" evidence="11">
    <location>
        <begin position="112"/>
        <end position="131"/>
    </location>
</feature>
<dbReference type="InterPro" id="IPR050368">
    <property type="entry name" value="ClC-type_chloride_channel"/>
</dbReference>
<proteinExistence type="predicted"/>
<dbReference type="EMBL" id="CP041345">
    <property type="protein sequence ID" value="QKG80699.1"/>
    <property type="molecule type" value="Genomic_DNA"/>
</dbReference>
<feature type="transmembrane region" description="Helical" evidence="11">
    <location>
        <begin position="382"/>
        <end position="404"/>
    </location>
</feature>
<dbReference type="KEGG" id="ttz:FHG85_10625"/>
<keyword evidence="4 11" id="KW-1133">Transmembrane helix</keyword>
<dbReference type="CDD" id="cd00400">
    <property type="entry name" value="Voltage_gated_ClC"/>
    <property type="match status" value="1"/>
</dbReference>
<feature type="transmembrane region" description="Helical" evidence="11">
    <location>
        <begin position="191"/>
        <end position="213"/>
    </location>
</feature>
<dbReference type="Proteomes" id="UP000500961">
    <property type="component" value="Chromosome"/>
</dbReference>
<evidence type="ECO:0000256" key="11">
    <source>
        <dbReference type="SAM" id="Phobius"/>
    </source>
</evidence>
<dbReference type="CDD" id="cd02205">
    <property type="entry name" value="CBS_pair_SF"/>
    <property type="match status" value="1"/>
</dbReference>
<organism evidence="13 14">
    <name type="scientific">Tenuifilum thalassicum</name>
    <dbReference type="NCBI Taxonomy" id="2590900"/>
    <lineage>
        <taxon>Bacteria</taxon>
        <taxon>Pseudomonadati</taxon>
        <taxon>Bacteroidota</taxon>
        <taxon>Bacteroidia</taxon>
        <taxon>Bacteroidales</taxon>
        <taxon>Tenuifilaceae</taxon>
        <taxon>Tenuifilum</taxon>
    </lineage>
</organism>
<dbReference type="SUPFAM" id="SSF54631">
    <property type="entry name" value="CBS-domain pair"/>
    <property type="match status" value="1"/>
</dbReference>
<keyword evidence="6 11" id="KW-0472">Membrane</keyword>
<evidence type="ECO:0000256" key="3">
    <source>
        <dbReference type="ARBA" id="ARBA00022692"/>
    </source>
</evidence>
<name>A0A7D4BL38_9BACT</name>
<dbReference type="RefSeq" id="WP_173075704.1">
    <property type="nucleotide sequence ID" value="NZ_CP041345.1"/>
</dbReference>
<feature type="transmembrane region" description="Helical" evidence="11">
    <location>
        <begin position="411"/>
        <end position="431"/>
    </location>
</feature>
<feature type="transmembrane region" description="Helical" evidence="11">
    <location>
        <begin position="355"/>
        <end position="376"/>
    </location>
</feature>
<feature type="transmembrane region" description="Helical" evidence="11">
    <location>
        <begin position="233"/>
        <end position="250"/>
    </location>
</feature>
<keyword evidence="9" id="KW-0407">Ion channel</keyword>
<evidence type="ECO:0000259" key="12">
    <source>
        <dbReference type="PROSITE" id="PS51371"/>
    </source>
</evidence>
<feature type="transmembrane region" description="Helical" evidence="11">
    <location>
        <begin position="62"/>
        <end position="85"/>
    </location>
</feature>
<dbReference type="InterPro" id="IPR001807">
    <property type="entry name" value="ClC"/>
</dbReference>
<dbReference type="InterPro" id="IPR014743">
    <property type="entry name" value="Cl-channel_core"/>
</dbReference>
<evidence type="ECO:0000256" key="8">
    <source>
        <dbReference type="ARBA" id="ARBA00023214"/>
    </source>
</evidence>
<feature type="transmembrane region" description="Helical" evidence="11">
    <location>
        <begin position="158"/>
        <end position="184"/>
    </location>
</feature>
<sequence length="591" mass="65170">MGKFAFRKRFIRWQSNLNNSYYFILLLSLLTGFGSGIVAVIIKNLVHFIESSLQNWHLVKEVKFLYVLLPAAGISLVVIFIRYILRQEVGDGVPKVLHAISSNHANIKMHNLFSSIITSALTVGFGGSVGLEGPTVATGGAVGSNLGRFFRIPYRKKIILLGAACAGAMAAIFKAPIAGIVFAVEVIMIDLTSLSVVPILLASIAGYTTSFLFLGRNVLYRFELKDAFELNQVGYFVILGLITGFVALYFTSTYERIMKRFEGMKSRLKRLVIGGGLLGIILFAFPSLYGEGYEYINASLKGDYSLVLKNNLFNLDPDSVVVLFSLFFCLLLLKIVVTSLTFGAGGIGGIFAPTLFTGANTGLFIALLASQLGFHISVSNSALVGMAGLIAGVLHAPLTGIFLIAEITNGYQLLFPLLITSSVSYITVRIFKQHNIYSIQLAKRKQLLTHNADKNALYLIDLKKIIEKNFVTIHPSSSLGDLVNAISKSTRNLFPVVDNDNHLIGVVNMNQIRQIMFNSYLYNKVFVKEIMEIPETTISLEDDPEVIAEKLLHSDNFNLPVIDQNGKYLGFISRANFFANYRKLLREFSAD</sequence>
<reference evidence="13 14" key="1">
    <citation type="submission" date="2019-07" db="EMBL/GenBank/DDBJ databases">
        <title>Thalassofilum flectens gen. nov., sp. nov., a novel moderate thermophilic anaerobe from a shallow sea hot spring in Kunashir Island (Russia), representing a new family in the order Bacteroidales, and proposal of Thalassofilacea fam. nov.</title>
        <authorList>
            <person name="Kochetkova T.V."/>
            <person name="Podosokorskaya O.A."/>
            <person name="Novikov A."/>
            <person name="Elcheninov A.G."/>
            <person name="Toshchakov S.V."/>
            <person name="Kublanov I.V."/>
        </authorList>
    </citation>
    <scope>NUCLEOTIDE SEQUENCE [LARGE SCALE GENOMIC DNA]</scope>
    <source>
        <strain evidence="13 14">38-H</strain>
    </source>
</reference>
<keyword evidence="3 11" id="KW-0812">Transmembrane</keyword>
<evidence type="ECO:0000256" key="9">
    <source>
        <dbReference type="ARBA" id="ARBA00023303"/>
    </source>
</evidence>
<dbReference type="PROSITE" id="PS51371">
    <property type="entry name" value="CBS"/>
    <property type="match status" value="1"/>
</dbReference>
<dbReference type="Gene3D" id="3.10.580.10">
    <property type="entry name" value="CBS-domain"/>
    <property type="match status" value="1"/>
</dbReference>
<keyword evidence="5" id="KW-0406">Ion transport</keyword>